<dbReference type="WBParaSite" id="GPUH_0000112501-mRNA-1">
    <property type="protein sequence ID" value="GPUH_0000112501-mRNA-1"/>
    <property type="gene ID" value="GPUH_0000112501"/>
</dbReference>
<reference evidence="2" key="1">
    <citation type="submission" date="2016-06" db="UniProtKB">
        <authorList>
            <consortium name="WormBaseParasite"/>
        </authorList>
    </citation>
    <scope>IDENTIFICATION</scope>
</reference>
<dbReference type="AlphaFoldDB" id="A0A183CXD4"/>
<organism evidence="2">
    <name type="scientific">Gongylonema pulchrum</name>
    <dbReference type="NCBI Taxonomy" id="637853"/>
    <lineage>
        <taxon>Eukaryota</taxon>
        <taxon>Metazoa</taxon>
        <taxon>Ecdysozoa</taxon>
        <taxon>Nematoda</taxon>
        <taxon>Chromadorea</taxon>
        <taxon>Rhabditida</taxon>
        <taxon>Spirurina</taxon>
        <taxon>Spiruromorpha</taxon>
        <taxon>Spiruroidea</taxon>
        <taxon>Gongylonematidae</taxon>
        <taxon>Gongylonema</taxon>
    </lineage>
</organism>
<name>A0A183CXD4_9BILA</name>
<dbReference type="PANTHER" id="PTHR13715">
    <property type="entry name" value="RYANODINE RECEPTOR AND IP3 RECEPTOR"/>
    <property type="match status" value="1"/>
</dbReference>
<dbReference type="GO" id="GO:0035091">
    <property type="term" value="F:phosphatidylinositol binding"/>
    <property type="evidence" value="ECO:0007669"/>
    <property type="project" value="TreeGrafter"/>
</dbReference>
<dbReference type="GO" id="GO:0005789">
    <property type="term" value="C:endoplasmic reticulum membrane"/>
    <property type="evidence" value="ECO:0007669"/>
    <property type="project" value="TreeGrafter"/>
</dbReference>
<dbReference type="GO" id="GO:0051209">
    <property type="term" value="P:release of sequestered calcium ion into cytosol"/>
    <property type="evidence" value="ECO:0007669"/>
    <property type="project" value="TreeGrafter"/>
</dbReference>
<sequence length="550" mass="62443">LDLLAQMCQDQQYLAIDPPPERQLLNISSELPANLVLKCMSDSRLPHDLRASFTRLMLHLHVVRGSPLNAIRHARLWREIPDKVTISGNPSRSVEGYVDGGRIRTGGEFFVKVLKTVDVYLEDLRKSTREGEAVLSASAAKLDENRLTFEVVTLARALAHFGFYSFADLLRLAHNLLAIADSSPKKHSGISCLICFIGIFTVVTVLYPDANQIRRTKHALVFDSKSAYDKTSSLFRQVTYSVIGVNAMQKAAKQHSSHLQSETQSAEDTARAKESQQVILETKLIIVEILNFIMDVRRDYRITVALSWFKRQFPCDDIGELYSEADLSEQDASRLCEEVFQECEEELDFDGDRGQLLLRILLQMTMSDFSKLTSTALTVLFRHFTQYQEFVEDLKQVQLLVSNDDVENYRQVDRDLFILKILTEKSELWIQADKARSESSSSHSFEEHSSSVDDSPRPLLSVRSTSQQLEEIGLNAPRAFHNDESFRALVEKIDQHYSPAREECIKLLYELLLGDDRALAASALYELSDRTPLIGYPLVRQVCSQTQTIL</sequence>
<protein>
    <submittedName>
        <fullName evidence="2">Timeless protein-domain-containing protein</fullName>
    </submittedName>
</protein>
<dbReference type="GO" id="GO:0030667">
    <property type="term" value="C:secretory granule membrane"/>
    <property type="evidence" value="ECO:0007669"/>
    <property type="project" value="TreeGrafter"/>
</dbReference>
<accession>A0A183CXD4</accession>
<dbReference type="PANTHER" id="PTHR13715:SF102">
    <property type="entry name" value="INOSITOL 1,4,5-TRISPHOSPHATE RECEPTOR"/>
    <property type="match status" value="1"/>
</dbReference>
<dbReference type="GO" id="GO:0005509">
    <property type="term" value="F:calcium ion binding"/>
    <property type="evidence" value="ECO:0007669"/>
    <property type="project" value="TreeGrafter"/>
</dbReference>
<evidence type="ECO:0000256" key="1">
    <source>
        <dbReference type="SAM" id="MobiDB-lite"/>
    </source>
</evidence>
<dbReference type="InterPro" id="IPR015925">
    <property type="entry name" value="Ryanodine_IP3_receptor"/>
</dbReference>
<dbReference type="GO" id="GO:0005220">
    <property type="term" value="F:inositol 1,4,5-trisphosphate-gated calcium channel activity"/>
    <property type="evidence" value="ECO:0007669"/>
    <property type="project" value="TreeGrafter"/>
</dbReference>
<dbReference type="GO" id="GO:0016529">
    <property type="term" value="C:sarcoplasmic reticulum"/>
    <property type="evidence" value="ECO:0007669"/>
    <property type="project" value="TreeGrafter"/>
</dbReference>
<proteinExistence type="predicted"/>
<feature type="region of interest" description="Disordered" evidence="1">
    <location>
        <begin position="440"/>
        <end position="459"/>
    </location>
</feature>
<evidence type="ECO:0000313" key="2">
    <source>
        <dbReference type="WBParaSite" id="GPUH_0000112501-mRNA-1"/>
    </source>
</evidence>
<dbReference type="GO" id="GO:0005886">
    <property type="term" value="C:plasma membrane"/>
    <property type="evidence" value="ECO:0007669"/>
    <property type="project" value="TreeGrafter"/>
</dbReference>
<dbReference type="GO" id="GO:0070679">
    <property type="term" value="F:inositol 1,4,5 trisphosphate binding"/>
    <property type="evidence" value="ECO:0007669"/>
    <property type="project" value="TreeGrafter"/>
</dbReference>
<feature type="compositionally biased region" description="Basic and acidic residues" evidence="1">
    <location>
        <begin position="444"/>
        <end position="456"/>
    </location>
</feature>